<evidence type="ECO:0000313" key="3">
    <source>
        <dbReference type="Proteomes" id="UP000515733"/>
    </source>
</evidence>
<organism evidence="2 3">
    <name type="scientific">Denitratisoma oestradiolicum</name>
    <dbReference type="NCBI Taxonomy" id="311182"/>
    <lineage>
        <taxon>Bacteria</taxon>
        <taxon>Pseudomonadati</taxon>
        <taxon>Pseudomonadota</taxon>
        <taxon>Betaproteobacteria</taxon>
        <taxon>Nitrosomonadales</taxon>
        <taxon>Sterolibacteriaceae</taxon>
        <taxon>Denitratisoma</taxon>
    </lineage>
</organism>
<reference evidence="2 3" key="1">
    <citation type="submission" date="2020-03" db="EMBL/GenBank/DDBJ databases">
        <authorList>
            <consortium name="Genoscope - CEA"/>
            <person name="William W."/>
        </authorList>
    </citation>
    <scope>NUCLEOTIDE SEQUENCE [LARGE SCALE GENOMIC DNA]</scope>
    <source>
        <strain evidence="3">DSM 16959</strain>
    </source>
</reference>
<evidence type="ECO:0000259" key="1">
    <source>
        <dbReference type="Pfam" id="PF18475"/>
    </source>
</evidence>
<dbReference type="Proteomes" id="UP000515733">
    <property type="component" value="Chromosome"/>
</dbReference>
<protein>
    <recommendedName>
        <fullName evidence="1">PIN-like domain-containing protein</fullName>
    </recommendedName>
</protein>
<dbReference type="RefSeq" id="WP_145770496.1">
    <property type="nucleotide sequence ID" value="NZ_LR778301.1"/>
</dbReference>
<dbReference type="Pfam" id="PF18475">
    <property type="entry name" value="PIN7"/>
    <property type="match status" value="1"/>
</dbReference>
<dbReference type="OrthoDB" id="9791898at2"/>
<keyword evidence="3" id="KW-1185">Reference proteome</keyword>
<proteinExistence type="predicted"/>
<accession>A0A6S6YII5</accession>
<feature type="domain" description="PIN-like" evidence="1">
    <location>
        <begin position="9"/>
        <end position="106"/>
    </location>
</feature>
<dbReference type="InterPro" id="IPR041494">
    <property type="entry name" value="PIN7"/>
</dbReference>
<dbReference type="EMBL" id="LR778301">
    <property type="protein sequence ID" value="CAB1367564.1"/>
    <property type="molecule type" value="Genomic_DNA"/>
</dbReference>
<name>A0A6S6YII5_9PROT</name>
<gene>
    <name evidence="2" type="ORF">DENOEST_0399</name>
</gene>
<evidence type="ECO:0000313" key="2">
    <source>
        <dbReference type="EMBL" id="CAB1367564.1"/>
    </source>
</evidence>
<sequence length="202" mass="22109">MTTRTNFVLVDFENVQPKDIGLLKDGPFKVKVFLGPNQSKVPVSLAAALQSLGDNAEYIVLETAGNNALDFHIAYYIGVLSAVEPTAFFHIISKDSGFDPLLKHLKGKKVFAQRSICIGDIPYFKPVLPSAPETPLDAVVADLIRRKAAKPRTQKTLLSTIHALFNKELSEQQLADLFASLCKRGIVKIDGSKVSYALPTKL</sequence>
<dbReference type="AlphaFoldDB" id="A0A6S6YII5"/>
<dbReference type="KEGG" id="doe:DENOEST_0399"/>